<evidence type="ECO:0000313" key="2">
    <source>
        <dbReference type="EMBL" id="OHU46053.1"/>
    </source>
</evidence>
<dbReference type="InterPro" id="IPR026954">
    <property type="entry name" value="PknH-like_Extracell"/>
</dbReference>
<name>A0A1S1LFE7_MYCCH</name>
<dbReference type="Pfam" id="PF14032">
    <property type="entry name" value="PknH_C"/>
    <property type="match status" value="1"/>
</dbReference>
<gene>
    <name evidence="2" type="ORF">BKG82_28000</name>
</gene>
<protein>
    <recommendedName>
        <fullName evidence="1">PknH-like extracellular domain-containing protein</fullName>
    </recommendedName>
</protein>
<dbReference type="Gene3D" id="3.40.1000.70">
    <property type="entry name" value="PknH-like extracellular domain"/>
    <property type="match status" value="1"/>
</dbReference>
<dbReference type="Proteomes" id="UP000180043">
    <property type="component" value="Unassembled WGS sequence"/>
</dbReference>
<reference evidence="2 3" key="1">
    <citation type="submission" date="2016-10" db="EMBL/GenBank/DDBJ databases">
        <title>Evaluation of Human, Veterinary and Environmental Mycobacterium chelonae Isolates by Core Genome Phylogenomic Analysis, Targeted Gene Comparison, and Anti-microbial Susceptibility Patterns: A Tale of Mistaken Identities.</title>
        <authorList>
            <person name="Fogelson S.B."/>
            <person name="Camus A.C."/>
            <person name="Lorenz W."/>
            <person name="Vasireddy R."/>
            <person name="Vasireddy S."/>
            <person name="Smith T."/>
            <person name="Brown-Elliott B.A."/>
            <person name="Wallace R.J.Jr."/>
            <person name="Hasan N.A."/>
            <person name="Reischl U."/>
            <person name="Sanchez S."/>
        </authorList>
    </citation>
    <scope>NUCLEOTIDE SEQUENCE [LARGE SCALE GENOMIC DNA]</scope>
    <source>
        <strain evidence="2 3">15515</strain>
    </source>
</reference>
<evidence type="ECO:0000259" key="1">
    <source>
        <dbReference type="Pfam" id="PF14032"/>
    </source>
</evidence>
<dbReference type="EMBL" id="MLIQ01000049">
    <property type="protein sequence ID" value="OHU46053.1"/>
    <property type="molecule type" value="Genomic_DNA"/>
</dbReference>
<evidence type="ECO:0000313" key="3">
    <source>
        <dbReference type="Proteomes" id="UP000180043"/>
    </source>
</evidence>
<accession>A0A1S1LFE7</accession>
<comment type="caution">
    <text evidence="2">The sequence shown here is derived from an EMBL/GenBank/DDBJ whole genome shotgun (WGS) entry which is preliminary data.</text>
</comment>
<dbReference type="AlphaFoldDB" id="A0A1S1LFE7"/>
<feature type="domain" description="PknH-like extracellular" evidence="1">
    <location>
        <begin position="40"/>
        <end position="220"/>
    </location>
</feature>
<sequence length="225" mass="23904">MVAVIAAVVTGLAIMHRSKSSSTPAVTVVGPMKREYFMPDDPAATLATAAELKEITQLDLATNGAKPVTTAEPDRKTVPPDCGAAMSVNSKYVVGDSSQIVGQQYTDNAGNIAWVGLAFWDRQEDAWMSTARLGAALMTSCSHVVLPDTPGAANSTWSITDDKASLDHSSWTVTREGGDKPMKCYNHYFVNANVGAMASLCTSNNSTDAAKKISDLMMDKATKKH</sequence>
<organism evidence="2 3">
    <name type="scientific">Mycobacteroides chelonae</name>
    <name type="common">Mycobacterium chelonae</name>
    <dbReference type="NCBI Taxonomy" id="1774"/>
    <lineage>
        <taxon>Bacteria</taxon>
        <taxon>Bacillati</taxon>
        <taxon>Actinomycetota</taxon>
        <taxon>Actinomycetes</taxon>
        <taxon>Mycobacteriales</taxon>
        <taxon>Mycobacteriaceae</taxon>
        <taxon>Mycobacteroides</taxon>
    </lineage>
</organism>
<dbReference type="InterPro" id="IPR038232">
    <property type="entry name" value="PknH-like_Extracell_sf"/>
</dbReference>
<proteinExistence type="predicted"/>